<dbReference type="PANTHER" id="PTHR39181:SF1">
    <property type="entry name" value="TYROSINE-PROTEIN PHOSPHATASE YWQE"/>
    <property type="match status" value="1"/>
</dbReference>
<dbReference type="RefSeq" id="WP_103895522.1">
    <property type="nucleotide sequence ID" value="NZ_FNUK01000004.1"/>
</dbReference>
<name>A0A1H5T059_9CLOT</name>
<dbReference type="InterPro" id="IPR016667">
    <property type="entry name" value="Caps_polysacc_synth_CpsB/CapC"/>
</dbReference>
<keyword evidence="4" id="KW-0904">Protein phosphatase</keyword>
<evidence type="ECO:0000256" key="3">
    <source>
        <dbReference type="ARBA" id="ARBA00022801"/>
    </source>
</evidence>
<dbReference type="GO" id="GO:0030145">
    <property type="term" value="F:manganese ion binding"/>
    <property type="evidence" value="ECO:0007669"/>
    <property type="project" value="InterPro"/>
</dbReference>
<evidence type="ECO:0000256" key="2">
    <source>
        <dbReference type="ARBA" id="ARBA00013064"/>
    </source>
</evidence>
<dbReference type="PIRSF" id="PIRSF016557">
    <property type="entry name" value="Caps_synth_CpsB"/>
    <property type="match status" value="1"/>
</dbReference>
<comment type="catalytic activity">
    <reaction evidence="5">
        <text>O-phospho-L-tyrosyl-[protein] + H2O = L-tyrosyl-[protein] + phosphate</text>
        <dbReference type="Rhea" id="RHEA:10684"/>
        <dbReference type="Rhea" id="RHEA-COMP:10136"/>
        <dbReference type="Rhea" id="RHEA-COMP:20101"/>
        <dbReference type="ChEBI" id="CHEBI:15377"/>
        <dbReference type="ChEBI" id="CHEBI:43474"/>
        <dbReference type="ChEBI" id="CHEBI:46858"/>
        <dbReference type="ChEBI" id="CHEBI:61978"/>
        <dbReference type="EC" id="3.1.3.48"/>
    </reaction>
</comment>
<dbReference type="Gene3D" id="3.20.20.140">
    <property type="entry name" value="Metal-dependent hydrolases"/>
    <property type="match status" value="1"/>
</dbReference>
<evidence type="ECO:0000256" key="4">
    <source>
        <dbReference type="ARBA" id="ARBA00022912"/>
    </source>
</evidence>
<protein>
    <recommendedName>
        <fullName evidence="2">protein-tyrosine-phosphatase</fullName>
        <ecNumber evidence="2">3.1.3.48</ecNumber>
    </recommendedName>
</protein>
<evidence type="ECO:0000313" key="6">
    <source>
        <dbReference type="EMBL" id="SEF56155.1"/>
    </source>
</evidence>
<gene>
    <name evidence="6" type="ORF">SAMN05660865_00514</name>
</gene>
<dbReference type="Proteomes" id="UP000242850">
    <property type="component" value="Unassembled WGS sequence"/>
</dbReference>
<dbReference type="EC" id="3.1.3.48" evidence="2"/>
<keyword evidence="3" id="KW-0378">Hydrolase</keyword>
<evidence type="ECO:0000313" key="7">
    <source>
        <dbReference type="Proteomes" id="UP000242850"/>
    </source>
</evidence>
<dbReference type="SUPFAM" id="SSF89550">
    <property type="entry name" value="PHP domain-like"/>
    <property type="match status" value="1"/>
</dbReference>
<dbReference type="GO" id="GO:0004725">
    <property type="term" value="F:protein tyrosine phosphatase activity"/>
    <property type="evidence" value="ECO:0007669"/>
    <property type="project" value="UniProtKB-EC"/>
</dbReference>
<keyword evidence="7" id="KW-1185">Reference proteome</keyword>
<comment type="similarity">
    <text evidence="1">Belongs to the metallo-dependent hydrolases superfamily. CpsB/CapC family.</text>
</comment>
<dbReference type="AlphaFoldDB" id="A0A1H5T059"/>
<proteinExistence type="inferred from homology"/>
<evidence type="ECO:0000256" key="5">
    <source>
        <dbReference type="ARBA" id="ARBA00051722"/>
    </source>
</evidence>
<sequence length="257" mass="29817">MLDIHSHIIPKMDDGADSLETFLEMAKIAQDDGIKMIVATPHFLEGKYENSFDDIQKSVLDLNNYIKRKNINIEIIAGQEVMISKNLISYLEEGLISPIKDTNYILIELPFDKIPSYTFDVLYELKIRNIIPIIAHPERYLEIIKNPEKINDFIDEGYLFQLNSSSFIGLFGKDVKNTAEKLLRYNVIDFLGSDSHDAKYRKPKIKNALERIKEINKDAYERIILNSRLFKTGEVKSRPEKVKNKKSIFSFLLRKRG</sequence>
<dbReference type="InterPro" id="IPR016195">
    <property type="entry name" value="Pol/histidinol_Pase-like"/>
</dbReference>
<dbReference type="EMBL" id="FNUK01000004">
    <property type="protein sequence ID" value="SEF56155.1"/>
    <property type="molecule type" value="Genomic_DNA"/>
</dbReference>
<dbReference type="PANTHER" id="PTHR39181">
    <property type="entry name" value="TYROSINE-PROTEIN PHOSPHATASE YWQE"/>
    <property type="match status" value="1"/>
</dbReference>
<organism evidence="6 7">
    <name type="scientific">Caloramator fervidus</name>
    <dbReference type="NCBI Taxonomy" id="29344"/>
    <lineage>
        <taxon>Bacteria</taxon>
        <taxon>Bacillati</taxon>
        <taxon>Bacillota</taxon>
        <taxon>Clostridia</taxon>
        <taxon>Eubacteriales</taxon>
        <taxon>Clostridiaceae</taxon>
        <taxon>Caloramator</taxon>
    </lineage>
</organism>
<accession>A0A1H5T059</accession>
<dbReference type="Pfam" id="PF19567">
    <property type="entry name" value="CpsB_CapC"/>
    <property type="match status" value="1"/>
</dbReference>
<evidence type="ECO:0000256" key="1">
    <source>
        <dbReference type="ARBA" id="ARBA00005750"/>
    </source>
</evidence>
<reference evidence="7" key="1">
    <citation type="submission" date="2016-10" db="EMBL/GenBank/DDBJ databases">
        <authorList>
            <person name="Varghese N."/>
            <person name="Submissions S."/>
        </authorList>
    </citation>
    <scope>NUCLEOTIDE SEQUENCE [LARGE SCALE GENOMIC DNA]</scope>
    <source>
        <strain evidence="7">DSM 5463</strain>
    </source>
</reference>
<dbReference type="OrthoDB" id="9788539at2"/>